<dbReference type="Pfam" id="PF23325">
    <property type="entry name" value="TPR_28"/>
    <property type="match status" value="1"/>
</dbReference>
<organism evidence="2">
    <name type="scientific">Ananas comosus var. bracteatus</name>
    <name type="common">red pineapple</name>
    <dbReference type="NCBI Taxonomy" id="296719"/>
    <lineage>
        <taxon>Eukaryota</taxon>
        <taxon>Viridiplantae</taxon>
        <taxon>Streptophyta</taxon>
        <taxon>Embryophyta</taxon>
        <taxon>Tracheophyta</taxon>
        <taxon>Spermatophyta</taxon>
        <taxon>Magnoliopsida</taxon>
        <taxon>Liliopsida</taxon>
        <taxon>Poales</taxon>
        <taxon>Bromeliaceae</taxon>
        <taxon>Bromelioideae</taxon>
        <taxon>Ananas</taxon>
    </lineage>
</organism>
<dbReference type="EMBL" id="LR862142">
    <property type="protein sequence ID" value="CAD1822466.1"/>
    <property type="molecule type" value="Genomic_DNA"/>
</dbReference>
<feature type="domain" description="GBF1-like tetratricopeptide repeats" evidence="1">
    <location>
        <begin position="5"/>
        <end position="107"/>
    </location>
</feature>
<dbReference type="InterPro" id="IPR056604">
    <property type="entry name" value="GBF1-like_TPR"/>
</dbReference>
<accession>A0A6V7NVW8</accession>
<dbReference type="AlphaFoldDB" id="A0A6V7NVW8"/>
<evidence type="ECO:0000313" key="2">
    <source>
        <dbReference type="EMBL" id="CAD1822466.1"/>
    </source>
</evidence>
<sequence>MESSLLHAVKLLSKVFLQSLQDVSGESSFSKLWLGVLEHLESYMKARMRGRKMEKLQEAVPELLKNTLLVMKANGVLVKRSTSDGSSLWELTWPHVENIVPSLQLEVFPSNELEPETIDKQKELASWELVGATTASEGSSQAAV</sequence>
<gene>
    <name evidence="2" type="ORF">CB5_LOCUS5677</name>
</gene>
<proteinExistence type="predicted"/>
<evidence type="ECO:0000259" key="1">
    <source>
        <dbReference type="Pfam" id="PF23325"/>
    </source>
</evidence>
<protein>
    <recommendedName>
        <fullName evidence="1">GBF1-like tetratricopeptide repeats domain-containing protein</fullName>
    </recommendedName>
</protein>
<name>A0A6V7NVW8_ANACO</name>
<reference evidence="2" key="1">
    <citation type="submission" date="2020-07" db="EMBL/GenBank/DDBJ databases">
        <authorList>
            <person name="Lin J."/>
        </authorList>
    </citation>
    <scope>NUCLEOTIDE SEQUENCE</scope>
</reference>